<dbReference type="GO" id="GO:0046076">
    <property type="term" value="P:dTTP catabolic process"/>
    <property type="evidence" value="ECO:0007669"/>
    <property type="project" value="TreeGrafter"/>
</dbReference>
<dbReference type="PATRIC" id="fig|1244869.3.peg.1293"/>
<evidence type="ECO:0000256" key="1">
    <source>
        <dbReference type="ARBA" id="ARBA00052141"/>
    </source>
</evidence>
<feature type="domain" description="NTP pyrophosphohydrolase MazG-like" evidence="5">
    <location>
        <begin position="168"/>
        <end position="234"/>
    </location>
</feature>
<evidence type="ECO:0000256" key="3">
    <source>
        <dbReference type="ARBA" id="ARBA00066372"/>
    </source>
</evidence>
<dbReference type="CDD" id="cd11528">
    <property type="entry name" value="NTP-PPase_MazG_Nterm"/>
    <property type="match status" value="1"/>
</dbReference>
<keyword evidence="6" id="KW-0378">Hydrolase</keyword>
<dbReference type="OrthoDB" id="9808939at2"/>
<feature type="domain" description="NTP pyrophosphohydrolase MazG-like" evidence="5">
    <location>
        <begin position="30"/>
        <end position="103"/>
    </location>
</feature>
<accession>M2YCX4</accession>
<sequence length="273" mass="30378">MGGETPIERLLAIMARLRAPECGCPWDLEQSFATIAPYTIEEAYEVAEAIEHGDMAQLKDELGDLLFQVVFYAQMAKENGDFDFDAIASSIADKMVRRHPHVFVENDGRDSAGQVEAWEETKARERAAKADGAEPGILDGVARTLPPMTRALKLQNRAARVGFDWDRPETILDKLAEEAHEIAEEIRSQAPFDRLEDEMGDVLFVCVNLARKLNVDPERALKRANTKFERRFRHIETELKAAGRSAEAATLDEMEALWQAAKTLEKAGGHGGG</sequence>
<organism evidence="6 7">
    <name type="scientific">Paramagnetospirillum caucaseum</name>
    <dbReference type="NCBI Taxonomy" id="1244869"/>
    <lineage>
        <taxon>Bacteria</taxon>
        <taxon>Pseudomonadati</taxon>
        <taxon>Pseudomonadota</taxon>
        <taxon>Alphaproteobacteria</taxon>
        <taxon>Rhodospirillales</taxon>
        <taxon>Magnetospirillaceae</taxon>
        <taxon>Paramagnetospirillum</taxon>
    </lineage>
</organism>
<dbReference type="GO" id="GO:0046061">
    <property type="term" value="P:dATP catabolic process"/>
    <property type="evidence" value="ECO:0007669"/>
    <property type="project" value="TreeGrafter"/>
</dbReference>
<dbReference type="GO" id="GO:0006203">
    <property type="term" value="P:dGTP catabolic process"/>
    <property type="evidence" value="ECO:0007669"/>
    <property type="project" value="TreeGrafter"/>
</dbReference>
<dbReference type="InterPro" id="IPR004518">
    <property type="entry name" value="MazG-like_dom"/>
</dbReference>
<dbReference type="NCBIfam" id="TIGR00444">
    <property type="entry name" value="mazG"/>
    <property type="match status" value="1"/>
</dbReference>
<dbReference type="RefSeq" id="WP_008615591.1">
    <property type="nucleotide sequence ID" value="NZ_AONQ01000012.1"/>
</dbReference>
<proteinExistence type="inferred from homology"/>
<evidence type="ECO:0000313" key="7">
    <source>
        <dbReference type="Proteomes" id="UP000011744"/>
    </source>
</evidence>
<keyword evidence="7" id="KW-1185">Reference proteome</keyword>
<dbReference type="GO" id="GO:0006950">
    <property type="term" value="P:response to stress"/>
    <property type="evidence" value="ECO:0007669"/>
    <property type="project" value="UniProtKB-ARBA"/>
</dbReference>
<comment type="caution">
    <text evidence="6">The sequence shown here is derived from an EMBL/GenBank/DDBJ whole genome shotgun (WGS) entry which is preliminary data.</text>
</comment>
<dbReference type="FunFam" id="1.10.287.1080:FF:000003">
    <property type="entry name" value="Nucleoside triphosphate pyrophosphohydrolase"/>
    <property type="match status" value="1"/>
</dbReference>
<dbReference type="FunFam" id="1.10.287.1080:FF:000001">
    <property type="entry name" value="Nucleoside triphosphate pyrophosphohydrolase"/>
    <property type="match status" value="1"/>
</dbReference>
<dbReference type="eggNOG" id="COG3956">
    <property type="taxonomic scope" value="Bacteria"/>
</dbReference>
<dbReference type="PANTHER" id="PTHR30522">
    <property type="entry name" value="NUCLEOSIDE TRIPHOSPHATE PYROPHOSPHOHYDROLASE"/>
    <property type="match status" value="1"/>
</dbReference>
<dbReference type="Proteomes" id="UP000011744">
    <property type="component" value="Unassembled WGS sequence"/>
</dbReference>
<dbReference type="NCBIfam" id="NF007113">
    <property type="entry name" value="PRK09562.1"/>
    <property type="match status" value="1"/>
</dbReference>
<dbReference type="SUPFAM" id="SSF101386">
    <property type="entry name" value="all-alpha NTP pyrophosphatases"/>
    <property type="match status" value="2"/>
</dbReference>
<dbReference type="EMBL" id="AONQ01000012">
    <property type="protein sequence ID" value="EME70846.1"/>
    <property type="molecule type" value="Genomic_DNA"/>
</dbReference>
<dbReference type="CDD" id="cd11529">
    <property type="entry name" value="NTP-PPase_MazG_Cterm"/>
    <property type="match status" value="1"/>
</dbReference>
<dbReference type="GO" id="GO:0046052">
    <property type="term" value="P:UTP catabolic process"/>
    <property type="evidence" value="ECO:0007669"/>
    <property type="project" value="TreeGrafter"/>
</dbReference>
<dbReference type="GO" id="GO:0047693">
    <property type="term" value="F:ATP diphosphatase activity"/>
    <property type="evidence" value="ECO:0007669"/>
    <property type="project" value="UniProtKB-EC"/>
</dbReference>
<evidence type="ECO:0000313" key="6">
    <source>
        <dbReference type="EMBL" id="EME70846.1"/>
    </source>
</evidence>
<dbReference type="EC" id="3.6.1.8" evidence="3"/>
<comment type="catalytic activity">
    <reaction evidence="1">
        <text>ATP + H2O = AMP + diphosphate + H(+)</text>
        <dbReference type="Rhea" id="RHEA:14245"/>
        <dbReference type="ChEBI" id="CHEBI:15377"/>
        <dbReference type="ChEBI" id="CHEBI:15378"/>
        <dbReference type="ChEBI" id="CHEBI:30616"/>
        <dbReference type="ChEBI" id="CHEBI:33019"/>
        <dbReference type="ChEBI" id="CHEBI:456215"/>
        <dbReference type="EC" id="3.6.1.8"/>
    </reaction>
</comment>
<dbReference type="PANTHER" id="PTHR30522:SF0">
    <property type="entry name" value="NUCLEOSIDE TRIPHOSPHATE PYROPHOSPHOHYDROLASE"/>
    <property type="match status" value="1"/>
</dbReference>
<dbReference type="AlphaFoldDB" id="M2YCX4"/>
<dbReference type="InterPro" id="IPR048015">
    <property type="entry name" value="NTP-PPase_MazG-like_N"/>
</dbReference>
<evidence type="ECO:0000256" key="4">
    <source>
        <dbReference type="ARBA" id="ARBA00074799"/>
    </source>
</evidence>
<comment type="similarity">
    <text evidence="2">Belongs to the nucleoside triphosphate pyrophosphohydrolase family.</text>
</comment>
<gene>
    <name evidence="6" type="ORF">H261_06429</name>
</gene>
<evidence type="ECO:0000256" key="2">
    <source>
        <dbReference type="ARBA" id="ARBA00061115"/>
    </source>
</evidence>
<dbReference type="InterPro" id="IPR048011">
    <property type="entry name" value="NTP-PPase_MazG-like_C"/>
</dbReference>
<dbReference type="GO" id="GO:0046081">
    <property type="term" value="P:dUTP catabolic process"/>
    <property type="evidence" value="ECO:0007669"/>
    <property type="project" value="TreeGrafter"/>
</dbReference>
<dbReference type="STRING" id="1244869.H261_06429"/>
<dbReference type="GO" id="GO:0046047">
    <property type="term" value="P:TTP catabolic process"/>
    <property type="evidence" value="ECO:0007669"/>
    <property type="project" value="TreeGrafter"/>
</dbReference>
<evidence type="ECO:0000259" key="5">
    <source>
        <dbReference type="Pfam" id="PF03819"/>
    </source>
</evidence>
<dbReference type="Gene3D" id="1.10.287.1080">
    <property type="entry name" value="MazG-like"/>
    <property type="match status" value="2"/>
</dbReference>
<protein>
    <recommendedName>
        <fullName evidence="4">Nucleoside triphosphate pyrophosphohydrolase</fullName>
        <ecNumber evidence="3">3.6.1.8</ecNumber>
    </recommendedName>
</protein>
<dbReference type="Pfam" id="PF03819">
    <property type="entry name" value="MazG"/>
    <property type="match status" value="2"/>
</dbReference>
<name>M2YCX4_9PROT</name>
<dbReference type="InterPro" id="IPR011551">
    <property type="entry name" value="NTP_PyrPHydrolase_MazG"/>
</dbReference>
<reference evidence="6 7" key="1">
    <citation type="journal article" date="2014" name="Genome Announc.">
        <title>Draft Genome Sequence of Magnetospirillum sp. Strain SO-1, a Freshwater Magnetotactic Bacterium Isolated from the Ol'khovka River, Russia.</title>
        <authorList>
            <person name="Grouzdev D.S."/>
            <person name="Dziuba M.V."/>
            <person name="Sukhacheva M.S."/>
            <person name="Mardanov A.V."/>
            <person name="Beletskiy A.V."/>
            <person name="Kuznetsov B.B."/>
            <person name="Skryabin K.G."/>
        </authorList>
    </citation>
    <scope>NUCLEOTIDE SEQUENCE [LARGE SCALE GENOMIC DNA]</scope>
    <source>
        <strain evidence="6 7">SO-1</strain>
    </source>
</reference>